<gene>
    <name evidence="8" type="ORF">K431DRAFT_235586</name>
</gene>
<protein>
    <recommendedName>
        <fullName evidence="10">RING-type domain-containing protein</fullName>
    </recommendedName>
</protein>
<evidence type="ECO:0000256" key="5">
    <source>
        <dbReference type="SAM" id="MobiDB-lite"/>
    </source>
</evidence>
<evidence type="ECO:0000256" key="1">
    <source>
        <dbReference type="ARBA" id="ARBA00022723"/>
    </source>
</evidence>
<dbReference type="InterPro" id="IPR001293">
    <property type="entry name" value="Znf_TRAF"/>
</dbReference>
<feature type="compositionally biased region" description="Basic and acidic residues" evidence="5">
    <location>
        <begin position="529"/>
        <end position="538"/>
    </location>
</feature>
<dbReference type="SUPFAM" id="SSF49599">
    <property type="entry name" value="TRAF domain-like"/>
    <property type="match status" value="1"/>
</dbReference>
<keyword evidence="9" id="KW-1185">Reference proteome</keyword>
<evidence type="ECO:0008006" key="10">
    <source>
        <dbReference type="Google" id="ProtNLM"/>
    </source>
</evidence>
<dbReference type="OrthoDB" id="1630758at2759"/>
<evidence type="ECO:0000256" key="4">
    <source>
        <dbReference type="PROSITE-ProRule" id="PRU00207"/>
    </source>
</evidence>
<reference evidence="8" key="1">
    <citation type="journal article" date="2020" name="Stud. Mycol.">
        <title>101 Dothideomycetes genomes: a test case for predicting lifestyles and emergence of pathogens.</title>
        <authorList>
            <person name="Haridas S."/>
            <person name="Albert R."/>
            <person name="Binder M."/>
            <person name="Bloem J."/>
            <person name="Labutti K."/>
            <person name="Salamov A."/>
            <person name="Andreopoulos B."/>
            <person name="Baker S."/>
            <person name="Barry K."/>
            <person name="Bills G."/>
            <person name="Bluhm B."/>
            <person name="Cannon C."/>
            <person name="Castanera R."/>
            <person name="Culley D."/>
            <person name="Daum C."/>
            <person name="Ezra D."/>
            <person name="Gonzalez J."/>
            <person name="Henrissat B."/>
            <person name="Kuo A."/>
            <person name="Liang C."/>
            <person name="Lipzen A."/>
            <person name="Lutzoni F."/>
            <person name="Magnuson J."/>
            <person name="Mondo S."/>
            <person name="Nolan M."/>
            <person name="Ohm R."/>
            <person name="Pangilinan J."/>
            <person name="Park H.-J."/>
            <person name="Ramirez L."/>
            <person name="Alfaro M."/>
            <person name="Sun H."/>
            <person name="Tritt A."/>
            <person name="Yoshinaga Y."/>
            <person name="Zwiers L.-H."/>
            <person name="Turgeon B."/>
            <person name="Goodwin S."/>
            <person name="Spatafora J."/>
            <person name="Crous P."/>
            <person name="Grigoriev I."/>
        </authorList>
    </citation>
    <scope>NUCLEOTIDE SEQUENCE</scope>
    <source>
        <strain evidence="8">CBS 116435</strain>
    </source>
</reference>
<keyword evidence="3 4" id="KW-0862">Zinc</keyword>
<accession>A0A9P4Q0P4</accession>
<feature type="compositionally biased region" description="Pro residues" evidence="5">
    <location>
        <begin position="358"/>
        <end position="368"/>
    </location>
</feature>
<name>A0A9P4Q0P4_9PEZI</name>
<dbReference type="InterPro" id="IPR017907">
    <property type="entry name" value="Znf_RING_CS"/>
</dbReference>
<dbReference type="InterPro" id="IPR001841">
    <property type="entry name" value="Znf_RING"/>
</dbReference>
<feature type="zinc finger region" description="TRAF-type" evidence="4">
    <location>
        <begin position="197"/>
        <end position="244"/>
    </location>
</feature>
<dbReference type="Proteomes" id="UP000799441">
    <property type="component" value="Unassembled WGS sequence"/>
</dbReference>
<evidence type="ECO:0000256" key="3">
    <source>
        <dbReference type="ARBA" id="ARBA00022833"/>
    </source>
</evidence>
<evidence type="ECO:0000259" key="6">
    <source>
        <dbReference type="PROSITE" id="PS50089"/>
    </source>
</evidence>
<dbReference type="InterPro" id="IPR027370">
    <property type="entry name" value="Znf-RING_euk"/>
</dbReference>
<sequence>MSHQAAHNGVRRFEKRMTAESVLAKTSRFAQLNPPIDLRTLDYVSTYDANLMCPICRCPFVDPVVLAECDHCFCRDCIRQCWTTNGYTPLGPRGDCPTCRTPGKLGPRTAMSKILSNILEELVVKCPKEEDGCPAEMKRGEVQDHVRIYCGYAFVECSAEDCDLPVRRKDFAEGDCQHCAVSCIDCRRDMKKSDLESHWRSECPDRSVKCDLCKDEVPYRSLSRHREEACPATCICCPGRDLGCGHSSRKAIAEAHAKECMFAKLAPAMKAQKDRLDAHESAQKEVVRKLGILQTGFERMKDILADSRQTTPSASYEDGVLSSTDSSSELPYHQDLTILPESFSFPAGNDEGTLTSPPARPAPPPPGPELSDDPAYAAFDFDLASPFPPPTTNGGPYASPLHHLLSMHESLRDEMSRMNTALQELEGRHSMQILNENLRTREETSYLGAQVAGLSRQVHWLTSTQLQRQQHRAPTPQAGGPSGSGGGLVSDLAGAGVGVEAAVQSAANALRGVTRRASQGEGVGAVRRQRSEEGRTKL</sequence>
<dbReference type="InterPro" id="IPR013083">
    <property type="entry name" value="Znf_RING/FYVE/PHD"/>
</dbReference>
<feature type="domain" description="TRAF-type" evidence="7">
    <location>
        <begin position="197"/>
        <end position="244"/>
    </location>
</feature>
<keyword evidence="1 4" id="KW-0479">Metal-binding</keyword>
<dbReference type="AlphaFoldDB" id="A0A9P4Q0P4"/>
<dbReference type="SUPFAM" id="SSF57850">
    <property type="entry name" value="RING/U-box"/>
    <property type="match status" value="1"/>
</dbReference>
<feature type="region of interest" description="Disordered" evidence="5">
    <location>
        <begin position="465"/>
        <end position="491"/>
    </location>
</feature>
<dbReference type="GO" id="GO:0008270">
    <property type="term" value="F:zinc ion binding"/>
    <property type="evidence" value="ECO:0007669"/>
    <property type="project" value="UniProtKB-KW"/>
</dbReference>
<dbReference type="PROSITE" id="PS50089">
    <property type="entry name" value="ZF_RING_2"/>
    <property type="match status" value="1"/>
</dbReference>
<evidence type="ECO:0000313" key="9">
    <source>
        <dbReference type="Proteomes" id="UP000799441"/>
    </source>
</evidence>
<comment type="caution">
    <text evidence="8">The sequence shown here is derived from an EMBL/GenBank/DDBJ whole genome shotgun (WGS) entry which is preliminary data.</text>
</comment>
<dbReference type="PROSITE" id="PS00518">
    <property type="entry name" value="ZF_RING_1"/>
    <property type="match status" value="1"/>
</dbReference>
<dbReference type="PROSITE" id="PS50145">
    <property type="entry name" value="ZF_TRAF"/>
    <property type="match status" value="1"/>
</dbReference>
<dbReference type="PANTHER" id="PTHR10131">
    <property type="entry name" value="TNF RECEPTOR ASSOCIATED FACTOR"/>
    <property type="match status" value="1"/>
</dbReference>
<dbReference type="SMART" id="SM00184">
    <property type="entry name" value="RING"/>
    <property type="match status" value="1"/>
</dbReference>
<evidence type="ECO:0000313" key="8">
    <source>
        <dbReference type="EMBL" id="KAF2716331.1"/>
    </source>
</evidence>
<organism evidence="8 9">
    <name type="scientific">Polychaeton citri CBS 116435</name>
    <dbReference type="NCBI Taxonomy" id="1314669"/>
    <lineage>
        <taxon>Eukaryota</taxon>
        <taxon>Fungi</taxon>
        <taxon>Dikarya</taxon>
        <taxon>Ascomycota</taxon>
        <taxon>Pezizomycotina</taxon>
        <taxon>Dothideomycetes</taxon>
        <taxon>Dothideomycetidae</taxon>
        <taxon>Capnodiales</taxon>
        <taxon>Capnodiaceae</taxon>
        <taxon>Polychaeton</taxon>
    </lineage>
</organism>
<dbReference type="EMBL" id="MU003880">
    <property type="protein sequence ID" value="KAF2716331.1"/>
    <property type="molecule type" value="Genomic_DNA"/>
</dbReference>
<proteinExistence type="predicted"/>
<evidence type="ECO:0000259" key="7">
    <source>
        <dbReference type="PROSITE" id="PS50145"/>
    </source>
</evidence>
<feature type="region of interest" description="Disordered" evidence="5">
    <location>
        <begin position="306"/>
        <end position="328"/>
    </location>
</feature>
<evidence type="ECO:0000256" key="2">
    <source>
        <dbReference type="ARBA" id="ARBA00022771"/>
    </source>
</evidence>
<dbReference type="Pfam" id="PF13445">
    <property type="entry name" value="zf-RING_UBOX"/>
    <property type="match status" value="1"/>
</dbReference>
<dbReference type="PANTHER" id="PTHR10131:SF94">
    <property type="entry name" value="TNF RECEPTOR-ASSOCIATED FACTOR 4"/>
    <property type="match status" value="1"/>
</dbReference>
<feature type="region of interest" description="Disordered" evidence="5">
    <location>
        <begin position="509"/>
        <end position="538"/>
    </location>
</feature>
<feature type="domain" description="RING-type" evidence="6">
    <location>
        <begin position="53"/>
        <end position="100"/>
    </location>
</feature>
<feature type="region of interest" description="Disordered" evidence="5">
    <location>
        <begin position="342"/>
        <end position="372"/>
    </location>
</feature>
<dbReference type="Gene3D" id="3.30.40.10">
    <property type="entry name" value="Zinc/RING finger domain, C3HC4 (zinc finger)"/>
    <property type="match status" value="2"/>
</dbReference>
<keyword evidence="2 4" id="KW-0863">Zinc-finger</keyword>